<protein>
    <submittedName>
        <fullName evidence="1">Uncharacterized protein</fullName>
    </submittedName>
</protein>
<accession>A0A1I4Y0U8</accession>
<keyword evidence="2" id="KW-1185">Reference proteome</keyword>
<proteinExistence type="predicted"/>
<dbReference type="OrthoDB" id="1241047at2"/>
<reference evidence="2" key="1">
    <citation type="submission" date="2016-10" db="EMBL/GenBank/DDBJ databases">
        <authorList>
            <person name="Varghese N."/>
            <person name="Submissions S."/>
        </authorList>
    </citation>
    <scope>NUCLEOTIDE SEQUENCE [LARGE SCALE GENOMIC DNA]</scope>
    <source>
        <strain evidence="2">XJ109</strain>
    </source>
</reference>
<evidence type="ECO:0000313" key="1">
    <source>
        <dbReference type="EMBL" id="SFN31263.1"/>
    </source>
</evidence>
<dbReference type="AlphaFoldDB" id="A0A1I4Y0U8"/>
<dbReference type="STRING" id="684065.SAMN05421738_11041"/>
<name>A0A1I4Y0U8_9FLAO</name>
<evidence type="ECO:0000313" key="2">
    <source>
        <dbReference type="Proteomes" id="UP000199149"/>
    </source>
</evidence>
<dbReference type="Proteomes" id="UP000199149">
    <property type="component" value="Unassembled WGS sequence"/>
</dbReference>
<sequence length="151" mass="16870">MKKIILYILFLYPILSFSQVGIGTETPTRTLDINGNLRIRELDNKTTSGDASYNHLLSAKDDDKDASNNIISKHGELGKVSFTSLLQSSSNNLEVKRVIYQGDVDKTQECSCGILSIFLDQSAATSQQIYPFVRLNYLSIFDNNNTQIVLD</sequence>
<organism evidence="1 2">
    <name type="scientific">Algoriella xinjiangensis</name>
    <dbReference type="NCBI Taxonomy" id="684065"/>
    <lineage>
        <taxon>Bacteria</taxon>
        <taxon>Pseudomonadati</taxon>
        <taxon>Bacteroidota</taxon>
        <taxon>Flavobacteriia</taxon>
        <taxon>Flavobacteriales</taxon>
        <taxon>Weeksellaceae</taxon>
        <taxon>Algoriella</taxon>
    </lineage>
</organism>
<gene>
    <name evidence="1" type="ORF">SAMN05421738_11041</name>
</gene>
<dbReference type="RefSeq" id="WP_092908614.1">
    <property type="nucleotide sequence ID" value="NZ_FOUZ01000010.1"/>
</dbReference>
<dbReference type="EMBL" id="FOUZ01000010">
    <property type="protein sequence ID" value="SFN31263.1"/>
    <property type="molecule type" value="Genomic_DNA"/>
</dbReference>